<dbReference type="AlphaFoldDB" id="A0A1G2C8R5"/>
<dbReference type="GO" id="GO:0009103">
    <property type="term" value="P:lipopolysaccharide biosynthetic process"/>
    <property type="evidence" value="ECO:0007669"/>
    <property type="project" value="UniProtKB-ARBA"/>
</dbReference>
<feature type="transmembrane region" description="Helical" evidence="8">
    <location>
        <begin position="478"/>
        <end position="496"/>
    </location>
</feature>
<evidence type="ECO:0000313" key="11">
    <source>
        <dbReference type="Proteomes" id="UP000179059"/>
    </source>
</evidence>
<evidence type="ECO:0000256" key="3">
    <source>
        <dbReference type="ARBA" id="ARBA00022676"/>
    </source>
</evidence>
<keyword evidence="5 8" id="KW-0812">Transmembrane</keyword>
<sequence>MIFAQRLSAKVPWTLVVVICAAALALMFHSASGEPAIVDEAAHIPAGYGYVSRLDFRLNPEHPPLVKALAAAPLLFLRPNFPTDIPAWTQDVNGQWTMGEEFLYKSGNDASRIVAVSRIMPMLLTLLTILFVYFWSRKLMGGVWALLPTFLLAFSPTVLAHGHYVTTDIGAGFGVLLSTYFFIRYLREPSPQSIVIAGAALGVAELMKFSAVLLFPYFVILAIVHFLVNARSLRGKFFWKAALRKLGQLVLVFVAAFAVIYIVYALFTVNYPINKQVSDTRDILTSFAGGAPQVGESCGLLRCLAEADIWMAGNRVTRPAAEYLLGVLMVIQRSAGGNTAYFLGEVSKSGSHWYFPIVYLLKEPIPALIIVIVGFLGGLWGVLRAIFRRQAWLRFIAYLQNNFTEFALLVFLAIYWIYSVRSTLNIGVRHLMPVIPLMYMLAAGVWRRWVMPKIALGGPLLTTALGAVRSIAYSWLKLSLLTAILLWVLMETLAAAPHFLSYYNQFGGGTWNGYRYITDSNYDWGQDLVRLQEFIAEHPEIDRIAVDYFGTGGAPAYYLGDRKVDWWSARGNPADEGIRWLAISVNTLQSAIQPADYDLSLSRRPEDTYGWLTDLRPKEPGMGGIPAPEYRIGTSIFIYKLF</sequence>
<evidence type="ECO:0000256" key="8">
    <source>
        <dbReference type="SAM" id="Phobius"/>
    </source>
</evidence>
<accession>A0A1G2C8R5</accession>
<name>A0A1G2C8R5_9BACT</name>
<protein>
    <recommendedName>
        <fullName evidence="9">Glycosyltransferase RgtA/B/C/D-like domain-containing protein</fullName>
    </recommendedName>
</protein>
<keyword evidence="7 8" id="KW-0472">Membrane</keyword>
<dbReference type="Pfam" id="PF13231">
    <property type="entry name" value="PMT_2"/>
    <property type="match status" value="1"/>
</dbReference>
<dbReference type="GO" id="GO:0016763">
    <property type="term" value="F:pentosyltransferase activity"/>
    <property type="evidence" value="ECO:0007669"/>
    <property type="project" value="TreeGrafter"/>
</dbReference>
<comment type="caution">
    <text evidence="10">The sequence shown here is derived from an EMBL/GenBank/DDBJ whole genome shotgun (WGS) entry which is preliminary data.</text>
</comment>
<proteinExistence type="predicted"/>
<feature type="transmembrane region" description="Helical" evidence="8">
    <location>
        <begin position="113"/>
        <end position="135"/>
    </location>
</feature>
<feature type="domain" description="Glycosyltransferase RgtA/B/C/D-like" evidence="9">
    <location>
        <begin position="118"/>
        <end position="242"/>
    </location>
</feature>
<feature type="transmembrane region" description="Helical" evidence="8">
    <location>
        <begin position="364"/>
        <end position="383"/>
    </location>
</feature>
<feature type="transmembrane region" description="Helical" evidence="8">
    <location>
        <begin position="142"/>
        <end position="163"/>
    </location>
</feature>
<dbReference type="InterPro" id="IPR050297">
    <property type="entry name" value="LipidA_mod_glycosyltrf_83"/>
</dbReference>
<keyword evidence="3" id="KW-0328">Glycosyltransferase</keyword>
<evidence type="ECO:0000259" key="9">
    <source>
        <dbReference type="Pfam" id="PF13231"/>
    </source>
</evidence>
<dbReference type="STRING" id="1798647.A2855_00005"/>
<dbReference type="PANTHER" id="PTHR33908">
    <property type="entry name" value="MANNOSYLTRANSFERASE YKCB-RELATED"/>
    <property type="match status" value="1"/>
</dbReference>
<keyword evidence="6 8" id="KW-1133">Transmembrane helix</keyword>
<reference evidence="10 11" key="1">
    <citation type="journal article" date="2016" name="Nat. Commun.">
        <title>Thousands of microbial genomes shed light on interconnected biogeochemical processes in an aquifer system.</title>
        <authorList>
            <person name="Anantharaman K."/>
            <person name="Brown C.T."/>
            <person name="Hug L.A."/>
            <person name="Sharon I."/>
            <person name="Castelle C.J."/>
            <person name="Probst A.J."/>
            <person name="Thomas B.C."/>
            <person name="Singh A."/>
            <person name="Wilkins M.J."/>
            <person name="Karaoz U."/>
            <person name="Brodie E.L."/>
            <person name="Williams K.H."/>
            <person name="Hubbard S.S."/>
            <person name="Banfield J.F."/>
        </authorList>
    </citation>
    <scope>NUCLEOTIDE SEQUENCE [LARGE SCALE GENOMIC DNA]</scope>
</reference>
<keyword evidence="4" id="KW-0808">Transferase</keyword>
<dbReference type="PANTHER" id="PTHR33908:SF11">
    <property type="entry name" value="MEMBRANE PROTEIN"/>
    <property type="match status" value="1"/>
</dbReference>
<evidence type="ECO:0000313" key="10">
    <source>
        <dbReference type="EMBL" id="OGY97784.1"/>
    </source>
</evidence>
<comment type="subcellular location">
    <subcellularLocation>
        <location evidence="1">Cell membrane</location>
        <topology evidence="1">Multi-pass membrane protein</topology>
    </subcellularLocation>
</comment>
<evidence type="ECO:0000256" key="4">
    <source>
        <dbReference type="ARBA" id="ARBA00022679"/>
    </source>
</evidence>
<keyword evidence="2" id="KW-1003">Cell membrane</keyword>
<organism evidence="10 11">
    <name type="scientific">Candidatus Liptonbacteria bacterium RIFCSPHIGHO2_01_FULL_57_28</name>
    <dbReference type="NCBI Taxonomy" id="1798647"/>
    <lineage>
        <taxon>Bacteria</taxon>
        <taxon>Candidatus Liptoniibacteriota</taxon>
    </lineage>
</organism>
<dbReference type="InterPro" id="IPR038731">
    <property type="entry name" value="RgtA/B/C-like"/>
</dbReference>
<dbReference type="Proteomes" id="UP000179059">
    <property type="component" value="Unassembled WGS sequence"/>
</dbReference>
<evidence type="ECO:0000256" key="5">
    <source>
        <dbReference type="ARBA" id="ARBA00022692"/>
    </source>
</evidence>
<gene>
    <name evidence="10" type="ORF">A2855_00005</name>
</gene>
<dbReference type="EMBL" id="MHKX01000023">
    <property type="protein sequence ID" value="OGY97784.1"/>
    <property type="molecule type" value="Genomic_DNA"/>
</dbReference>
<feature type="transmembrane region" description="Helical" evidence="8">
    <location>
        <begin position="206"/>
        <end position="228"/>
    </location>
</feature>
<evidence type="ECO:0000256" key="6">
    <source>
        <dbReference type="ARBA" id="ARBA00022989"/>
    </source>
</evidence>
<evidence type="ECO:0000256" key="1">
    <source>
        <dbReference type="ARBA" id="ARBA00004651"/>
    </source>
</evidence>
<feature type="transmembrane region" description="Helical" evidence="8">
    <location>
        <begin position="395"/>
        <end position="418"/>
    </location>
</feature>
<feature type="transmembrane region" description="Helical" evidence="8">
    <location>
        <begin position="430"/>
        <end position="447"/>
    </location>
</feature>
<dbReference type="GO" id="GO:0005886">
    <property type="term" value="C:plasma membrane"/>
    <property type="evidence" value="ECO:0007669"/>
    <property type="project" value="UniProtKB-SubCell"/>
</dbReference>
<feature type="transmembrane region" description="Helical" evidence="8">
    <location>
        <begin position="248"/>
        <end position="267"/>
    </location>
</feature>
<evidence type="ECO:0000256" key="2">
    <source>
        <dbReference type="ARBA" id="ARBA00022475"/>
    </source>
</evidence>
<evidence type="ECO:0000256" key="7">
    <source>
        <dbReference type="ARBA" id="ARBA00023136"/>
    </source>
</evidence>